<evidence type="ECO:0000313" key="1">
    <source>
        <dbReference type="EMBL" id="GAP88046.1"/>
    </source>
</evidence>
<protein>
    <submittedName>
        <fullName evidence="1">Uncharacterized protein</fullName>
    </submittedName>
</protein>
<evidence type="ECO:0000313" key="2">
    <source>
        <dbReference type="Proteomes" id="UP000054516"/>
    </source>
</evidence>
<dbReference type="Proteomes" id="UP000054516">
    <property type="component" value="Unassembled WGS sequence"/>
</dbReference>
<accession>A0A1W2TIP2</accession>
<organism evidence="1">
    <name type="scientific">Rosellinia necatrix</name>
    <name type="common">White root-rot fungus</name>
    <dbReference type="NCBI Taxonomy" id="77044"/>
    <lineage>
        <taxon>Eukaryota</taxon>
        <taxon>Fungi</taxon>
        <taxon>Dikarya</taxon>
        <taxon>Ascomycota</taxon>
        <taxon>Pezizomycotina</taxon>
        <taxon>Sordariomycetes</taxon>
        <taxon>Xylariomycetidae</taxon>
        <taxon>Xylariales</taxon>
        <taxon>Xylariaceae</taxon>
        <taxon>Rosellinia</taxon>
    </lineage>
</organism>
<dbReference type="OrthoDB" id="4710221at2759"/>
<name>A0A1W2TIP2_ROSNE</name>
<keyword evidence="2" id="KW-1185">Reference proteome</keyword>
<sequence>MDRLETLKSHTRASRPGDNCHSALAQAKKARWKHVDAHKNVIHVHIPPDVSRCLPRLTTKSYNTLHLIRQDDSERNIVFDLSSFPADGYQVFFNAILEGLCCQKALPSKPPYLDALQQILVDALRLLHAYNISSPVSTSNMGFSRHRTASPRPTVLGLASQQALAVHLRDHPTYQHDKYCLKNHYYTPPDEIYRTFSNSRARAAMSAKHPGGNAVLDQDLEAKLLVNSPAMVARFVCCRAEVASVLKQPDRKQW</sequence>
<dbReference type="EMBL" id="DF977477">
    <property type="protein sequence ID" value="GAP88046.1"/>
    <property type="molecule type" value="Genomic_DNA"/>
</dbReference>
<reference evidence="1" key="1">
    <citation type="submission" date="2016-03" db="EMBL/GenBank/DDBJ databases">
        <title>Draft genome sequence of Rosellinia necatrix.</title>
        <authorList>
            <person name="Kanematsu S."/>
        </authorList>
    </citation>
    <scope>NUCLEOTIDE SEQUENCE [LARGE SCALE GENOMIC DNA]</scope>
    <source>
        <strain evidence="1">W97</strain>
    </source>
</reference>
<gene>
    <name evidence="1" type="ORF">SAMD00023353_3200980</name>
</gene>
<dbReference type="AlphaFoldDB" id="A0A1W2TIP2"/>
<proteinExistence type="predicted"/>